<feature type="region of interest" description="Disordered" evidence="1">
    <location>
        <begin position="36"/>
        <end position="76"/>
    </location>
</feature>
<sequence length="109" mass="11867">MYALNSTHSPEKCEFWVWADPFGLGAGHARSALKTSVERPPGVSDGIEAHNGRQETRRATSKGSWGKAQRSTRVRTTNVTRGVRMAASRVMGTGTPQRLAMNSHFPGKS</sequence>
<accession>A0A450WMI2</accession>
<feature type="compositionally biased region" description="Basic and acidic residues" evidence="1">
    <location>
        <begin position="47"/>
        <end position="58"/>
    </location>
</feature>
<protein>
    <submittedName>
        <fullName evidence="2">Uncharacterized protein</fullName>
    </submittedName>
</protein>
<dbReference type="AlphaFoldDB" id="A0A450WMI2"/>
<reference evidence="2" key="1">
    <citation type="submission" date="2019-02" db="EMBL/GenBank/DDBJ databases">
        <authorList>
            <person name="Gruber-Vodicka R. H."/>
            <person name="Seah K. B. B."/>
        </authorList>
    </citation>
    <scope>NUCLEOTIDE SEQUENCE</scope>
    <source>
        <strain evidence="2">BECK_S313</strain>
    </source>
</reference>
<evidence type="ECO:0000313" key="2">
    <source>
        <dbReference type="EMBL" id="VFK18251.1"/>
    </source>
</evidence>
<proteinExistence type="predicted"/>
<name>A0A450WMI2_9GAMM</name>
<gene>
    <name evidence="2" type="ORF">BECKLPF1236B_GA0070989_11372</name>
</gene>
<evidence type="ECO:0000256" key="1">
    <source>
        <dbReference type="SAM" id="MobiDB-lite"/>
    </source>
</evidence>
<dbReference type="EMBL" id="CAADFK010000137">
    <property type="protein sequence ID" value="VFK18251.1"/>
    <property type="molecule type" value="Genomic_DNA"/>
</dbReference>
<organism evidence="2">
    <name type="scientific">Candidatus Kentrum sp. LPFa</name>
    <dbReference type="NCBI Taxonomy" id="2126335"/>
    <lineage>
        <taxon>Bacteria</taxon>
        <taxon>Pseudomonadati</taxon>
        <taxon>Pseudomonadota</taxon>
        <taxon>Gammaproteobacteria</taxon>
        <taxon>Candidatus Kentrum</taxon>
    </lineage>
</organism>